<keyword evidence="5 7" id="KW-1133">Transmembrane helix</keyword>
<comment type="caution">
    <text evidence="9">The sequence shown here is derived from an EMBL/GenBank/DDBJ whole genome shotgun (WGS) entry which is preliminary data.</text>
</comment>
<keyword evidence="3" id="KW-1003">Cell membrane</keyword>
<dbReference type="Gene3D" id="1.10.3720.10">
    <property type="entry name" value="MetI-like"/>
    <property type="match status" value="1"/>
</dbReference>
<dbReference type="PANTHER" id="PTHR43163">
    <property type="entry name" value="DIPEPTIDE TRANSPORT SYSTEM PERMEASE PROTEIN DPPB-RELATED"/>
    <property type="match status" value="1"/>
</dbReference>
<feature type="transmembrane region" description="Helical" evidence="7">
    <location>
        <begin position="241"/>
        <end position="263"/>
    </location>
</feature>
<dbReference type="EMBL" id="JAASQI010000006">
    <property type="protein sequence ID" value="NIJ58788.1"/>
    <property type="molecule type" value="Genomic_DNA"/>
</dbReference>
<feature type="domain" description="ABC transmembrane type-1" evidence="8">
    <location>
        <begin position="97"/>
        <end position="306"/>
    </location>
</feature>
<reference evidence="9 10" key="1">
    <citation type="submission" date="2020-03" db="EMBL/GenBank/DDBJ databases">
        <title>Genomic Encyclopedia of Type Strains, Phase IV (KMG-IV): sequencing the most valuable type-strain genomes for metagenomic binning, comparative biology and taxonomic classification.</title>
        <authorList>
            <person name="Goeker M."/>
        </authorList>
    </citation>
    <scope>NUCLEOTIDE SEQUENCE [LARGE SCALE GENOMIC DNA]</scope>
    <source>
        <strain evidence="9 10">DSM 103870</strain>
    </source>
</reference>
<dbReference type="Pfam" id="PF19300">
    <property type="entry name" value="BPD_transp_1_N"/>
    <property type="match status" value="1"/>
</dbReference>
<dbReference type="SUPFAM" id="SSF161098">
    <property type="entry name" value="MetI-like"/>
    <property type="match status" value="1"/>
</dbReference>
<name>A0ABX0V0Q4_9HYPH</name>
<evidence type="ECO:0000256" key="6">
    <source>
        <dbReference type="ARBA" id="ARBA00023136"/>
    </source>
</evidence>
<sequence length="316" mass="33860">MNYVVRRGATAIATLFAVASLIFLLLHLVPGDPAEILLSSGGIAPSKESVEALRVNLGLDKPLLEQYITYLGNITTGNLGTSFQDGAPIGDEIVKRLPRTLELILAATFISVLVGMPAGVAAALRRGGVIDGLCSSLASFGLSVPVFVTGTLLILLFSQILRLVPAGGYVGFADNPAQHIVYLLLPAVSIAVGLIPVVFRMVRTSILEFLEKEWVRTARAKGLDEPRVLLLHVVRNSLSPVVTVLGLHMGTLLGGTVLVEYVFNWPGLSGMLVQAVEQRDYPAVQGIVLVICLLFVLINLGVDLLYGMLDPRVRYK</sequence>
<dbReference type="InterPro" id="IPR035906">
    <property type="entry name" value="MetI-like_sf"/>
</dbReference>
<evidence type="ECO:0000256" key="1">
    <source>
        <dbReference type="ARBA" id="ARBA00004651"/>
    </source>
</evidence>
<evidence type="ECO:0000256" key="2">
    <source>
        <dbReference type="ARBA" id="ARBA00022448"/>
    </source>
</evidence>
<evidence type="ECO:0000313" key="10">
    <source>
        <dbReference type="Proteomes" id="UP001429580"/>
    </source>
</evidence>
<proteinExistence type="inferred from homology"/>
<dbReference type="Proteomes" id="UP001429580">
    <property type="component" value="Unassembled WGS sequence"/>
</dbReference>
<protein>
    <submittedName>
        <fullName evidence="9">Peptide/nickel transport system permease protein</fullName>
    </submittedName>
</protein>
<evidence type="ECO:0000313" key="9">
    <source>
        <dbReference type="EMBL" id="NIJ58788.1"/>
    </source>
</evidence>
<feature type="transmembrane region" description="Helical" evidence="7">
    <location>
        <begin position="136"/>
        <end position="160"/>
    </location>
</feature>
<gene>
    <name evidence="9" type="ORF">FHS82_002643</name>
</gene>
<feature type="transmembrane region" description="Helical" evidence="7">
    <location>
        <begin position="283"/>
        <end position="306"/>
    </location>
</feature>
<evidence type="ECO:0000256" key="7">
    <source>
        <dbReference type="RuleBase" id="RU363032"/>
    </source>
</evidence>
<keyword evidence="2 7" id="KW-0813">Transport</keyword>
<organism evidence="9 10">
    <name type="scientific">Pseudochelatococcus lubricantis</name>
    <dbReference type="NCBI Taxonomy" id="1538102"/>
    <lineage>
        <taxon>Bacteria</taxon>
        <taxon>Pseudomonadati</taxon>
        <taxon>Pseudomonadota</taxon>
        <taxon>Alphaproteobacteria</taxon>
        <taxon>Hyphomicrobiales</taxon>
        <taxon>Chelatococcaceae</taxon>
        <taxon>Pseudochelatococcus</taxon>
    </lineage>
</organism>
<comment type="subcellular location">
    <subcellularLocation>
        <location evidence="1 7">Cell membrane</location>
        <topology evidence="1 7">Multi-pass membrane protein</topology>
    </subcellularLocation>
</comment>
<feature type="transmembrane region" description="Helical" evidence="7">
    <location>
        <begin position="103"/>
        <end position="124"/>
    </location>
</feature>
<evidence type="ECO:0000259" key="8">
    <source>
        <dbReference type="PROSITE" id="PS50928"/>
    </source>
</evidence>
<dbReference type="InterPro" id="IPR045621">
    <property type="entry name" value="BPD_transp_1_N"/>
</dbReference>
<dbReference type="RefSeq" id="WP_166953546.1">
    <property type="nucleotide sequence ID" value="NZ_JAASQI010000006.1"/>
</dbReference>
<dbReference type="Pfam" id="PF00528">
    <property type="entry name" value="BPD_transp_1"/>
    <property type="match status" value="1"/>
</dbReference>
<evidence type="ECO:0000256" key="5">
    <source>
        <dbReference type="ARBA" id="ARBA00022989"/>
    </source>
</evidence>
<comment type="similarity">
    <text evidence="7">Belongs to the binding-protein-dependent transport system permease family.</text>
</comment>
<dbReference type="CDD" id="cd06261">
    <property type="entry name" value="TM_PBP2"/>
    <property type="match status" value="1"/>
</dbReference>
<keyword evidence="6 7" id="KW-0472">Membrane</keyword>
<keyword evidence="4 7" id="KW-0812">Transmembrane</keyword>
<evidence type="ECO:0000256" key="4">
    <source>
        <dbReference type="ARBA" id="ARBA00022692"/>
    </source>
</evidence>
<evidence type="ECO:0000256" key="3">
    <source>
        <dbReference type="ARBA" id="ARBA00022475"/>
    </source>
</evidence>
<dbReference type="PROSITE" id="PS50928">
    <property type="entry name" value="ABC_TM1"/>
    <property type="match status" value="1"/>
</dbReference>
<keyword evidence="10" id="KW-1185">Reference proteome</keyword>
<dbReference type="PANTHER" id="PTHR43163:SF6">
    <property type="entry name" value="DIPEPTIDE TRANSPORT SYSTEM PERMEASE PROTEIN DPPB-RELATED"/>
    <property type="match status" value="1"/>
</dbReference>
<accession>A0ABX0V0Q4</accession>
<dbReference type="InterPro" id="IPR000515">
    <property type="entry name" value="MetI-like"/>
</dbReference>
<feature type="transmembrane region" description="Helical" evidence="7">
    <location>
        <begin position="180"/>
        <end position="202"/>
    </location>
</feature>